<sequence>MVVGAPASEGVAVGPAFHLRAPAIELEEGVVADTAAERQRLREAVAAVMEQLRTLRAETARRVGAAEAGIFDAQMLMIGDRDLLDAAEEAIELRRLDAASAWNLALRAVVARYRALDDPY</sequence>
<dbReference type="EMBL" id="PGTN01001088">
    <property type="protein sequence ID" value="PJF45440.1"/>
    <property type="molecule type" value="Genomic_DNA"/>
</dbReference>
<dbReference type="GO" id="GO:0009401">
    <property type="term" value="P:phosphoenolpyruvate-dependent sugar phosphotransferase system"/>
    <property type="evidence" value="ECO:0007669"/>
    <property type="project" value="InterPro"/>
</dbReference>
<comment type="caution">
    <text evidence="5">The sequence shown here is derived from an EMBL/GenBank/DDBJ whole genome shotgun (WGS) entry which is preliminary data.</text>
</comment>
<dbReference type="PANTHER" id="PTHR46244:SF3">
    <property type="entry name" value="PHOSPHOENOLPYRUVATE-PROTEIN PHOSPHOTRANSFERASE"/>
    <property type="match status" value="1"/>
</dbReference>
<organism evidence="5 6">
    <name type="scientific">Candidatus Thermofonsia Clade 3 bacterium</name>
    <dbReference type="NCBI Taxonomy" id="2364212"/>
    <lineage>
        <taxon>Bacteria</taxon>
        <taxon>Bacillati</taxon>
        <taxon>Chloroflexota</taxon>
        <taxon>Candidatus Thermofontia</taxon>
        <taxon>Candidatus Thermofonsia Clade 3</taxon>
    </lineage>
</organism>
<dbReference type="InterPro" id="IPR036618">
    <property type="entry name" value="PtsI_HPr-bd_sf"/>
</dbReference>
<feature type="domain" description="Phosphotransferase system enzyme I N-terminal" evidence="4">
    <location>
        <begin position="4"/>
        <end position="120"/>
    </location>
</feature>
<dbReference type="InterPro" id="IPR008731">
    <property type="entry name" value="PTS_EIN"/>
</dbReference>
<keyword evidence="3" id="KW-0175">Coiled coil</keyword>
<dbReference type="Gene3D" id="1.10.274.10">
    <property type="entry name" value="PtsI, HPr-binding domain"/>
    <property type="match status" value="1"/>
</dbReference>
<evidence type="ECO:0000256" key="1">
    <source>
        <dbReference type="ARBA" id="ARBA00007837"/>
    </source>
</evidence>
<dbReference type="AlphaFoldDB" id="A0A2M8Q6N5"/>
<evidence type="ECO:0000313" key="6">
    <source>
        <dbReference type="Proteomes" id="UP000230790"/>
    </source>
</evidence>
<dbReference type="Proteomes" id="UP000230790">
    <property type="component" value="Unassembled WGS sequence"/>
</dbReference>
<feature type="non-terminal residue" evidence="5">
    <location>
        <position position="120"/>
    </location>
</feature>
<gene>
    <name evidence="5" type="ORF">CUN48_18870</name>
</gene>
<dbReference type="Gene3D" id="3.50.30.10">
    <property type="entry name" value="Phosphohistidine domain"/>
    <property type="match status" value="1"/>
</dbReference>
<dbReference type="Pfam" id="PF05524">
    <property type="entry name" value="PEP-utilisers_N"/>
    <property type="match status" value="1"/>
</dbReference>
<reference evidence="5 6" key="1">
    <citation type="submission" date="2017-11" db="EMBL/GenBank/DDBJ databases">
        <title>Evolution of Phototrophy in the Chloroflexi Phylum Driven by Horizontal Gene Transfer.</title>
        <authorList>
            <person name="Ward L.M."/>
            <person name="Hemp J."/>
            <person name="Shih P.M."/>
            <person name="Mcglynn S.E."/>
            <person name="Fischer W."/>
        </authorList>
    </citation>
    <scope>NUCLEOTIDE SEQUENCE [LARGE SCALE GENOMIC DNA]</scope>
    <source>
        <strain evidence="5">JP3_7</strain>
    </source>
</reference>
<accession>A0A2M8Q6N5</accession>
<evidence type="ECO:0000256" key="2">
    <source>
        <dbReference type="ARBA" id="ARBA00022679"/>
    </source>
</evidence>
<dbReference type="PANTHER" id="PTHR46244">
    <property type="entry name" value="PHOSPHOENOLPYRUVATE-PROTEIN PHOSPHOTRANSFERASE"/>
    <property type="match status" value="1"/>
</dbReference>
<evidence type="ECO:0000313" key="5">
    <source>
        <dbReference type="EMBL" id="PJF45440.1"/>
    </source>
</evidence>
<dbReference type="GO" id="GO:0016740">
    <property type="term" value="F:transferase activity"/>
    <property type="evidence" value="ECO:0007669"/>
    <property type="project" value="UniProtKB-KW"/>
</dbReference>
<keyword evidence="2" id="KW-0808">Transferase</keyword>
<dbReference type="SUPFAM" id="SSF47831">
    <property type="entry name" value="Enzyme I of the PEP:sugar phosphotransferase system HPr-binding (sub)domain"/>
    <property type="match status" value="1"/>
</dbReference>
<feature type="coiled-coil region" evidence="3">
    <location>
        <begin position="31"/>
        <end position="58"/>
    </location>
</feature>
<evidence type="ECO:0000256" key="3">
    <source>
        <dbReference type="SAM" id="Coils"/>
    </source>
</evidence>
<evidence type="ECO:0000259" key="4">
    <source>
        <dbReference type="Pfam" id="PF05524"/>
    </source>
</evidence>
<comment type="similarity">
    <text evidence="1">Belongs to the PEP-utilizing enzyme family.</text>
</comment>
<name>A0A2M8Q6N5_9CHLR</name>
<proteinExistence type="inferred from homology"/>
<protein>
    <submittedName>
        <fullName evidence="5">HPr family phosphocarrier protein</fullName>
    </submittedName>
</protein>
<dbReference type="InterPro" id="IPR050499">
    <property type="entry name" value="PEP-utilizing_PTS_enzyme"/>
</dbReference>